<dbReference type="Proteomes" id="UP000321456">
    <property type="component" value="Unassembled WGS sequence"/>
</dbReference>
<evidence type="ECO:0000313" key="1">
    <source>
        <dbReference type="EMBL" id="TXN35590.1"/>
    </source>
</evidence>
<evidence type="ECO:0008006" key="3">
    <source>
        <dbReference type="Google" id="ProtNLM"/>
    </source>
</evidence>
<gene>
    <name evidence="1" type="ORF">FVB32_13500</name>
</gene>
<dbReference type="EMBL" id="VRUR01000002">
    <property type="protein sequence ID" value="TXN35590.1"/>
    <property type="molecule type" value="Genomic_DNA"/>
</dbReference>
<sequence>MIPKPIFKISFLWIIVTLFGCTNKKGTNKDALEYSFNNGRDIVYSLNQLFNEQSADSENTVSLEAVTALNDKVVSIIESINTPNLLEEVSEHYSRKKPSFLLATSDDGRIAVFSWHLPKGNLNHTIRNQALYSIDGKVTPITLYGEPLNLTDIYTLKTEKGTPIYILDGWEEATELTYRNRIDAYSISDNTASKANIFPNQKCSLISEYSVLGHRAHIKSSIEKDGSLILIPEIMGSKIVFSALEFDGTQYTDTYFKESLKAIHIADQGDLAQIRYD</sequence>
<comment type="caution">
    <text evidence="1">The sequence shown here is derived from an EMBL/GenBank/DDBJ whole genome shotgun (WGS) entry which is preliminary data.</text>
</comment>
<keyword evidence="2" id="KW-1185">Reference proteome</keyword>
<dbReference type="RefSeq" id="WP_147744322.1">
    <property type="nucleotide sequence ID" value="NZ_VRUR01000002.1"/>
</dbReference>
<organism evidence="1 2">
    <name type="scientific">Flagellimonas hymeniacidonis</name>
    <dbReference type="NCBI Taxonomy" id="2603628"/>
    <lineage>
        <taxon>Bacteria</taxon>
        <taxon>Pseudomonadati</taxon>
        <taxon>Bacteroidota</taxon>
        <taxon>Flavobacteriia</taxon>
        <taxon>Flavobacteriales</taxon>
        <taxon>Flavobacteriaceae</taxon>
        <taxon>Flagellimonas</taxon>
    </lineage>
</organism>
<reference evidence="1 2" key="1">
    <citation type="submission" date="2019-08" db="EMBL/GenBank/DDBJ databases">
        <title>Professor.</title>
        <authorList>
            <person name="Park J.S."/>
        </authorList>
    </citation>
    <scope>NUCLEOTIDE SEQUENCE [LARGE SCALE GENOMIC DNA]</scope>
    <source>
        <strain evidence="1 2">176CP5-101</strain>
    </source>
</reference>
<accession>A0A5C8V1X7</accession>
<evidence type="ECO:0000313" key="2">
    <source>
        <dbReference type="Proteomes" id="UP000321456"/>
    </source>
</evidence>
<protein>
    <recommendedName>
        <fullName evidence="3">Lipoprotein</fullName>
    </recommendedName>
</protein>
<proteinExistence type="predicted"/>
<dbReference type="PROSITE" id="PS51257">
    <property type="entry name" value="PROKAR_LIPOPROTEIN"/>
    <property type="match status" value="1"/>
</dbReference>
<dbReference type="AlphaFoldDB" id="A0A5C8V1X7"/>
<name>A0A5C8V1X7_9FLAO</name>